<dbReference type="Proteomes" id="UP000439752">
    <property type="component" value="Unassembled WGS sequence"/>
</dbReference>
<keyword evidence="3" id="KW-1185">Reference proteome</keyword>
<gene>
    <name evidence="2" type="ORF">EXIGUO9Y_60022</name>
</gene>
<proteinExistence type="predicted"/>
<keyword evidence="1" id="KW-0472">Membrane</keyword>
<evidence type="ECO:0000313" key="3">
    <source>
        <dbReference type="Proteomes" id="UP000439752"/>
    </source>
</evidence>
<dbReference type="EMBL" id="CABWKQ010000056">
    <property type="protein sequence ID" value="VWX38651.1"/>
    <property type="molecule type" value="Genomic_DNA"/>
</dbReference>
<protein>
    <submittedName>
        <fullName evidence="2">Uncharacterized protein</fullName>
    </submittedName>
</protein>
<evidence type="ECO:0000313" key="2">
    <source>
        <dbReference type="EMBL" id="VWX38651.1"/>
    </source>
</evidence>
<feature type="transmembrane region" description="Helical" evidence="1">
    <location>
        <begin position="7"/>
        <end position="27"/>
    </location>
</feature>
<dbReference type="RefSeq" id="WP_159172517.1">
    <property type="nucleotide sequence ID" value="NZ_LR732308.1"/>
</dbReference>
<name>A0A653IH91_9BACL</name>
<keyword evidence="1" id="KW-0812">Transmembrane</keyword>
<dbReference type="AlphaFoldDB" id="A0A653IH91"/>
<accession>A0A653IH91</accession>
<sequence>MSRFVKGMLFGVGLILITTILLGVFFIRSMQPDEEQEKIVKRQAEAYLEQHYKEAEVVDVYFDNMGNHVAFDYAAQVIDRKTGIEFLVYLDQSTNKVVDTYYVEQWTADVVAVIQPSVGEVFGNDADYLVHFDEESVMALNLQPGAEEDYRDTKLQPTISITLHRKQQTADKKRLNNLSTTLQSNNYLSHGKIQVEYVDEDGEVFEGGEELQAVF</sequence>
<keyword evidence="1" id="KW-1133">Transmembrane helix</keyword>
<organism evidence="2 3">
    <name type="scientific">Exiguobacterium oxidotolerans</name>
    <dbReference type="NCBI Taxonomy" id="223958"/>
    <lineage>
        <taxon>Bacteria</taxon>
        <taxon>Bacillati</taxon>
        <taxon>Bacillota</taxon>
        <taxon>Bacilli</taxon>
        <taxon>Bacillales</taxon>
        <taxon>Bacillales Family XII. Incertae Sedis</taxon>
        <taxon>Exiguobacterium</taxon>
    </lineage>
</organism>
<evidence type="ECO:0000256" key="1">
    <source>
        <dbReference type="SAM" id="Phobius"/>
    </source>
</evidence>
<reference evidence="2 3" key="1">
    <citation type="submission" date="2019-10" db="EMBL/GenBank/DDBJ databases">
        <authorList>
            <person name="Karimi E."/>
        </authorList>
    </citation>
    <scope>NUCLEOTIDE SEQUENCE [LARGE SCALE GENOMIC DNA]</scope>
    <source>
        <strain evidence="2">Exiguobacterium sp. 9Y</strain>
    </source>
</reference>